<dbReference type="InterPro" id="IPR036259">
    <property type="entry name" value="MFS_trans_sf"/>
</dbReference>
<protein>
    <recommendedName>
        <fullName evidence="9">Protein NRT1/ PTR family 4.3</fullName>
    </recommendedName>
</protein>
<keyword evidence="3 6" id="KW-0812">Transmembrane</keyword>
<organism evidence="7 8">
    <name type="scientific">Vitis vinifera</name>
    <name type="common">Grape</name>
    <dbReference type="NCBI Taxonomy" id="29760"/>
    <lineage>
        <taxon>Eukaryota</taxon>
        <taxon>Viridiplantae</taxon>
        <taxon>Streptophyta</taxon>
        <taxon>Embryophyta</taxon>
        <taxon>Tracheophyta</taxon>
        <taxon>Spermatophyta</taxon>
        <taxon>Magnoliopsida</taxon>
        <taxon>eudicotyledons</taxon>
        <taxon>Gunneridae</taxon>
        <taxon>Pentapetalae</taxon>
        <taxon>rosids</taxon>
        <taxon>Vitales</taxon>
        <taxon>Vitaceae</taxon>
        <taxon>Viteae</taxon>
        <taxon>Vitis</taxon>
    </lineage>
</organism>
<feature type="transmembrane region" description="Helical" evidence="6">
    <location>
        <begin position="501"/>
        <end position="523"/>
    </location>
</feature>
<dbReference type="Pfam" id="PF00854">
    <property type="entry name" value="PTR2"/>
    <property type="match status" value="1"/>
</dbReference>
<dbReference type="SUPFAM" id="SSF81383">
    <property type="entry name" value="F-box domain"/>
    <property type="match status" value="1"/>
</dbReference>
<evidence type="ECO:0000256" key="4">
    <source>
        <dbReference type="ARBA" id="ARBA00022989"/>
    </source>
</evidence>
<dbReference type="SUPFAM" id="SSF52047">
    <property type="entry name" value="RNI-like"/>
    <property type="match status" value="1"/>
</dbReference>
<gene>
    <name evidence="7" type="ordered locus">VIT_18s0089g01010</name>
</gene>
<comment type="similarity">
    <text evidence="2">Belongs to the major facilitator superfamily. Proton-dependent oligopeptide transporter (POT/PTR) (TC 2.A.17) family.</text>
</comment>
<proteinExistence type="inferred from homology"/>
<comment type="subcellular location">
    <subcellularLocation>
        <location evidence="1">Membrane</location>
        <topology evidence="1">Multi-pass membrane protein</topology>
    </subcellularLocation>
</comment>
<evidence type="ECO:0000256" key="3">
    <source>
        <dbReference type="ARBA" id="ARBA00022692"/>
    </source>
</evidence>
<evidence type="ECO:0000313" key="7">
    <source>
        <dbReference type="EMBL" id="CCB44114.1"/>
    </source>
</evidence>
<dbReference type="SMR" id="F6GVX9"/>
<feature type="transmembrane region" description="Helical" evidence="6">
    <location>
        <begin position="595"/>
        <end position="614"/>
    </location>
</feature>
<dbReference type="InterPro" id="IPR032675">
    <property type="entry name" value="LRR_dom_sf"/>
</dbReference>
<dbReference type="InterPro" id="IPR000109">
    <property type="entry name" value="POT_fam"/>
</dbReference>
<accession>F6GVX9</accession>
<dbReference type="InParanoid" id="F6GVX9"/>
<feature type="transmembrane region" description="Helical" evidence="6">
    <location>
        <begin position="426"/>
        <end position="447"/>
    </location>
</feature>
<evidence type="ECO:0000256" key="6">
    <source>
        <dbReference type="SAM" id="Phobius"/>
    </source>
</evidence>
<dbReference type="CDD" id="cd17414">
    <property type="entry name" value="MFS_NPF4"/>
    <property type="match status" value="1"/>
</dbReference>
<dbReference type="ExpressionAtlas" id="F6GVX9">
    <property type="expression patterns" value="baseline and differential"/>
</dbReference>
<feature type="transmembrane region" description="Helical" evidence="6">
    <location>
        <begin position="198"/>
        <end position="220"/>
    </location>
</feature>
<dbReference type="GO" id="GO:0055085">
    <property type="term" value="P:transmembrane transport"/>
    <property type="evidence" value="ECO:0000318"/>
    <property type="project" value="GO_Central"/>
</dbReference>
<feature type="transmembrane region" description="Helical" evidence="6">
    <location>
        <begin position="549"/>
        <end position="568"/>
    </location>
</feature>
<feature type="transmembrane region" description="Helical" evidence="6">
    <location>
        <begin position="107"/>
        <end position="126"/>
    </location>
</feature>
<dbReference type="GO" id="GO:0016020">
    <property type="term" value="C:membrane"/>
    <property type="evidence" value="ECO:0000318"/>
    <property type="project" value="GO_Central"/>
</dbReference>
<dbReference type="eggNOG" id="KOG1947">
    <property type="taxonomic scope" value="Eukaryota"/>
</dbReference>
<dbReference type="EMBL" id="FN594956">
    <property type="protein sequence ID" value="CCB44114.1"/>
    <property type="molecule type" value="Genomic_DNA"/>
</dbReference>
<feature type="transmembrane region" description="Helical" evidence="6">
    <location>
        <begin position="394"/>
        <end position="414"/>
    </location>
</feature>
<feature type="transmembrane region" description="Helical" evidence="6">
    <location>
        <begin position="79"/>
        <end position="100"/>
    </location>
</feature>
<evidence type="ECO:0000256" key="1">
    <source>
        <dbReference type="ARBA" id="ARBA00004141"/>
    </source>
</evidence>
<dbReference type="InterPro" id="IPR036047">
    <property type="entry name" value="F-box-like_dom_sf"/>
</dbReference>
<keyword evidence="4 6" id="KW-1133">Transmembrane helix</keyword>
<reference evidence="8" key="1">
    <citation type="journal article" date="2007" name="Nature">
        <title>The grapevine genome sequence suggests ancestral hexaploidization in major angiosperm phyla.</title>
        <authorList>
            <consortium name="The French-Italian Public Consortium for Grapevine Genome Characterization."/>
            <person name="Jaillon O."/>
            <person name="Aury J.-M."/>
            <person name="Noel B."/>
            <person name="Policriti A."/>
            <person name="Clepet C."/>
            <person name="Casagrande A."/>
            <person name="Choisne N."/>
            <person name="Aubourg S."/>
            <person name="Vitulo N."/>
            <person name="Jubin C."/>
            <person name="Vezzi A."/>
            <person name="Legeai F."/>
            <person name="Hugueney P."/>
            <person name="Dasilva C."/>
            <person name="Horner D."/>
            <person name="Mica E."/>
            <person name="Jublot D."/>
            <person name="Poulain J."/>
            <person name="Bruyere C."/>
            <person name="Billault A."/>
            <person name="Segurens B."/>
            <person name="Gouyvenoux M."/>
            <person name="Ugarte E."/>
            <person name="Cattonaro F."/>
            <person name="Anthouard V."/>
            <person name="Vico V."/>
            <person name="Del Fabbro C."/>
            <person name="Alaux M."/>
            <person name="Di Gaspero G."/>
            <person name="Dumas V."/>
            <person name="Felice N."/>
            <person name="Paillard S."/>
            <person name="Juman I."/>
            <person name="Moroldo M."/>
            <person name="Scalabrin S."/>
            <person name="Canaguier A."/>
            <person name="Le Clainche I."/>
            <person name="Malacrida G."/>
            <person name="Durand E."/>
            <person name="Pesole G."/>
            <person name="Laucou V."/>
            <person name="Chatelet P."/>
            <person name="Merdinoglu D."/>
            <person name="Delledonne M."/>
            <person name="Pezzotti M."/>
            <person name="Lecharny A."/>
            <person name="Scarpelli C."/>
            <person name="Artiguenave F."/>
            <person name="Pe M.E."/>
            <person name="Valle G."/>
            <person name="Morgante M."/>
            <person name="Caboche M."/>
            <person name="Adam-Blondon A.-F."/>
            <person name="Weissenbach J."/>
            <person name="Quetier F."/>
            <person name="Wincker P."/>
        </authorList>
    </citation>
    <scope>NUCLEOTIDE SEQUENCE [LARGE SCALE GENOMIC DNA]</scope>
    <source>
        <strain evidence="8">cv. Pinot noir / PN40024</strain>
    </source>
</reference>
<dbReference type="Gene3D" id="1.20.1250.20">
    <property type="entry name" value="MFS general substrate transporter like domains"/>
    <property type="match status" value="1"/>
</dbReference>
<feature type="transmembrane region" description="Helical" evidence="6">
    <location>
        <begin position="155"/>
        <end position="177"/>
    </location>
</feature>
<dbReference type="Gene3D" id="3.80.10.10">
    <property type="entry name" value="Ribonuclease Inhibitor"/>
    <property type="match status" value="1"/>
</dbReference>
<feature type="transmembrane region" description="Helical" evidence="6">
    <location>
        <begin position="37"/>
        <end position="59"/>
    </location>
</feature>
<feature type="transmembrane region" description="Helical" evidence="6">
    <location>
        <begin position="467"/>
        <end position="489"/>
    </location>
</feature>
<evidence type="ECO:0008006" key="9">
    <source>
        <dbReference type="Google" id="ProtNLM"/>
    </source>
</evidence>
<dbReference type="Gene3D" id="1.20.1280.50">
    <property type="match status" value="1"/>
</dbReference>
<dbReference type="HOGENOM" id="CLU_320657_0_0_1"/>
<dbReference type="Proteomes" id="UP000009183">
    <property type="component" value="Chromosome 18"/>
</dbReference>
<dbReference type="SUPFAM" id="SSF103473">
    <property type="entry name" value="MFS general substrate transporter"/>
    <property type="match status" value="1"/>
</dbReference>
<dbReference type="eggNOG" id="KOG1237">
    <property type="taxonomic scope" value="Eukaryota"/>
</dbReference>
<evidence type="ECO:0000313" key="8">
    <source>
        <dbReference type="Proteomes" id="UP000009183"/>
    </source>
</evidence>
<evidence type="ECO:0000256" key="2">
    <source>
        <dbReference type="ARBA" id="ARBA00005982"/>
    </source>
</evidence>
<keyword evidence="5 6" id="KW-0472">Membrane</keyword>
<dbReference type="AlphaFoldDB" id="F6GVX9"/>
<feature type="transmembrane region" description="Helical" evidence="6">
    <location>
        <begin position="342"/>
        <end position="362"/>
    </location>
</feature>
<sequence>MDGMEKTRRKLKGESMTMSVKTSVDWRGRPCKANKHGGMTAAIFVLGLQAFEMMAIAAVGNNLITYVFNDMHFPLSKSANIVTNFIGTVFLLSLLGGFLSDSYLGSFWTMLIFGFVELSGFILLSVQAHLPQLRPAHCTMVLDEDNCSEAKGYKALIFFLALYLVALGSGCLKPNIISHGADQFRKEDSKQSKKLSSYFNAAYFAFCMGELVALTVLVWVQTHSGMDVGFGVSAAAMAMGLISLISGTLVYMNKPPRGSIFTPIAQVFVAAITKRKQICPSNSGMLHGSQLPEQALASSNVRNLLHTEKFRFLDKACIKVQDGTQTSESPWRLCTVTQVEQVKIIISVVPIFACTIIFNTILAQLQTFSVQQGSAMNTRLIKGFQIPPASLQSIPYLMLIFLVPLYETVFVPIARKITGRDSGISPLQRIGIGLFVATLSMVSAALVEKKRRTSALDSNRILSIFWIAPQFLIFGLSEMFTAVGLIEFFYKQSVEGMQSFLTAMTYCSYSFGFFLSSLLVSLVNRITSSHSSSRGWLGDNDLNKDRLDLFYWLLAALSLINFFNYLFWSRWYSYNPSLSPTSQHVRLAKTSLTELIVFALSVVSLQPLLLQFLIEQLQSQMEGQKWEELNMDILVNVLRRVGMESLLLDVPFVCKSWYKASRKPQCWEHLIFPKFITPDDIGEEDSPDRGFAERLAMTYQENLSVTASVKLILNRSCGHATIIKLPNYCTEEALECPRLKVLDVGDFNMSIEAIIPQFISKWKSLEMMRLGKFHMKEVLPEIGLHCNNFIWLSAPETYIGKDEASAIVTSLPQLKYLDLHGASFEKETLLMILQGCKQLVHLDIRDCWGFHGVDAEILKLASHIPTFMWEGSIRIPEIESSYVHDLKLDHELFCDQINHRTAFMI</sequence>
<name>F6GVX9_VITVI</name>
<dbReference type="PANTHER" id="PTHR11654">
    <property type="entry name" value="OLIGOPEPTIDE TRANSPORTER-RELATED"/>
    <property type="match status" value="1"/>
</dbReference>
<evidence type="ECO:0000256" key="5">
    <source>
        <dbReference type="ARBA" id="ARBA00023136"/>
    </source>
</evidence>
<dbReference type="PaxDb" id="29760-VIT_18s0089g01010.t01"/>
<dbReference type="GO" id="GO:0022857">
    <property type="term" value="F:transmembrane transporter activity"/>
    <property type="evidence" value="ECO:0000318"/>
    <property type="project" value="GO_Central"/>
</dbReference>
<keyword evidence="8" id="KW-1185">Reference proteome</keyword>
<feature type="transmembrane region" description="Helical" evidence="6">
    <location>
        <begin position="232"/>
        <end position="252"/>
    </location>
</feature>